<evidence type="ECO:0000256" key="1">
    <source>
        <dbReference type="SAM" id="MobiDB-lite"/>
    </source>
</evidence>
<organism evidence="2 3">
    <name type="scientific">Trema orientale</name>
    <name type="common">Charcoal tree</name>
    <name type="synonym">Celtis orientalis</name>
    <dbReference type="NCBI Taxonomy" id="63057"/>
    <lineage>
        <taxon>Eukaryota</taxon>
        <taxon>Viridiplantae</taxon>
        <taxon>Streptophyta</taxon>
        <taxon>Embryophyta</taxon>
        <taxon>Tracheophyta</taxon>
        <taxon>Spermatophyta</taxon>
        <taxon>Magnoliopsida</taxon>
        <taxon>eudicotyledons</taxon>
        <taxon>Gunneridae</taxon>
        <taxon>Pentapetalae</taxon>
        <taxon>rosids</taxon>
        <taxon>fabids</taxon>
        <taxon>Rosales</taxon>
        <taxon>Cannabaceae</taxon>
        <taxon>Trema</taxon>
    </lineage>
</organism>
<name>A0A2P5EU19_TREOI</name>
<proteinExistence type="predicted"/>
<feature type="compositionally biased region" description="Polar residues" evidence="1">
    <location>
        <begin position="1"/>
        <end position="11"/>
    </location>
</feature>
<reference evidence="3" key="1">
    <citation type="submission" date="2016-06" db="EMBL/GenBank/DDBJ databases">
        <title>Parallel loss of symbiosis genes in relatives of nitrogen-fixing non-legume Parasponia.</title>
        <authorList>
            <person name="Van Velzen R."/>
            <person name="Holmer R."/>
            <person name="Bu F."/>
            <person name="Rutten L."/>
            <person name="Van Zeijl A."/>
            <person name="Liu W."/>
            <person name="Santuari L."/>
            <person name="Cao Q."/>
            <person name="Sharma T."/>
            <person name="Shen D."/>
            <person name="Roswanjaya Y."/>
            <person name="Wardhani T."/>
            <person name="Kalhor M.S."/>
            <person name="Jansen J."/>
            <person name="Van den Hoogen J."/>
            <person name="Gungor B."/>
            <person name="Hartog M."/>
            <person name="Hontelez J."/>
            <person name="Verver J."/>
            <person name="Yang W.-C."/>
            <person name="Schijlen E."/>
            <person name="Repin R."/>
            <person name="Schilthuizen M."/>
            <person name="Schranz E."/>
            <person name="Heidstra R."/>
            <person name="Miyata K."/>
            <person name="Fedorova E."/>
            <person name="Kohlen W."/>
            <person name="Bisseling T."/>
            <person name="Smit S."/>
            <person name="Geurts R."/>
        </authorList>
    </citation>
    <scope>NUCLEOTIDE SEQUENCE [LARGE SCALE GENOMIC DNA]</scope>
    <source>
        <strain evidence="3">cv. RG33-2</strain>
    </source>
</reference>
<dbReference type="Proteomes" id="UP000237000">
    <property type="component" value="Unassembled WGS sequence"/>
</dbReference>
<accession>A0A2P5EU19</accession>
<keyword evidence="3" id="KW-1185">Reference proteome</keyword>
<sequence length="97" mass="11134">MKLRFSTTDLGSSPADLGSSSKKLRFSSGTSNRRWRDSNLRWLSFDLYQLQENGEENGGGGFQGAAFTCEFCVKEMVFVLSCMDEYKKMKKERDVFY</sequence>
<evidence type="ECO:0000313" key="2">
    <source>
        <dbReference type="EMBL" id="PON89039.1"/>
    </source>
</evidence>
<dbReference type="InParanoid" id="A0A2P5EU19"/>
<feature type="region of interest" description="Disordered" evidence="1">
    <location>
        <begin position="1"/>
        <end position="34"/>
    </location>
</feature>
<evidence type="ECO:0000313" key="3">
    <source>
        <dbReference type="Proteomes" id="UP000237000"/>
    </source>
</evidence>
<dbReference type="AlphaFoldDB" id="A0A2P5EU19"/>
<gene>
    <name evidence="2" type="ORF">TorRG33x02_151140</name>
</gene>
<dbReference type="EMBL" id="JXTC01000098">
    <property type="protein sequence ID" value="PON89039.1"/>
    <property type="molecule type" value="Genomic_DNA"/>
</dbReference>
<comment type="caution">
    <text evidence="2">The sequence shown here is derived from an EMBL/GenBank/DDBJ whole genome shotgun (WGS) entry which is preliminary data.</text>
</comment>
<protein>
    <submittedName>
        <fullName evidence="2">Uncharacterized protein</fullName>
    </submittedName>
</protein>